<feature type="chain" id="PRO_5003225669" evidence="2">
    <location>
        <begin position="29"/>
        <end position="565"/>
    </location>
</feature>
<accession>E8NCU9</accession>
<organism evidence="3 4">
    <name type="scientific">Microbacterium testaceum (strain StLB037)</name>
    <dbReference type="NCBI Taxonomy" id="979556"/>
    <lineage>
        <taxon>Bacteria</taxon>
        <taxon>Bacillati</taxon>
        <taxon>Actinomycetota</taxon>
        <taxon>Actinomycetes</taxon>
        <taxon>Micrococcales</taxon>
        <taxon>Microbacteriaceae</taxon>
        <taxon>Microbacterium</taxon>
    </lineage>
</organism>
<reference evidence="3 4" key="1">
    <citation type="journal article" date="2011" name="J. Bacteriol.">
        <title>Genome sequence of Microbacterium testaceum StLB037, an N-acylhomoserine lactone-degrading bacterium isolated from potato leaves.</title>
        <authorList>
            <person name="Morohoshi T."/>
            <person name="Wang W.-Z."/>
            <person name="Someya N."/>
            <person name="Ikeda T."/>
        </authorList>
    </citation>
    <scope>NUCLEOTIDE SEQUENCE [LARGE SCALE GENOMIC DNA]</scope>
    <source>
        <strain evidence="3 4">StLB037</strain>
    </source>
</reference>
<evidence type="ECO:0000313" key="4">
    <source>
        <dbReference type="Proteomes" id="UP000008975"/>
    </source>
</evidence>
<dbReference type="Proteomes" id="UP000008975">
    <property type="component" value="Chromosome"/>
</dbReference>
<feature type="compositionally biased region" description="Low complexity" evidence="1">
    <location>
        <begin position="498"/>
        <end position="519"/>
    </location>
</feature>
<feature type="region of interest" description="Disordered" evidence="1">
    <location>
        <begin position="498"/>
        <end position="565"/>
    </location>
</feature>
<feature type="compositionally biased region" description="Pro residues" evidence="1">
    <location>
        <begin position="520"/>
        <end position="546"/>
    </location>
</feature>
<sequence>MKKPWITAGAALAAVVLVGSVAGTVAVAQSGSPAPADPNSNAAVAASVADLDRSGSFSLAETEATAAIDDSRVIAAAPEADTRVPVTLDVSSIEQYWLWAGGVSVTAHGLTPGAEVEIGIVFASGTTFHWAPVTADADGNVVTQVRTLDVDPENTRPEAGLAQITVTSSAGEAGSALLRVTATTDALTVSTDPVTISQDAFLDAPVTIHAGGFTPMTKVFFNLGMPDTTMVGVGENEGLHSDENGDFSYSLQMNSVNAQVGTWLVSLISADEGQSGSATFQVTAGAERVADKKVTPASSEISVADFVAEPGMRFTLDGFLAFDTYELLLTTSRGYTASLGISRTNGEGHHSNAITSPEGIPEGVYTVTARSTTTGDYASGTFRVTGNPTAPASEISLSTGTVSADALADPSAGVVVRGRDITPDTSFRVSLRNAAWERQPLLVGADAYVNVGADGVLSLPLVTLQTLAAGTYTVWIEGGGGAAAYNAHLPLEVTAAPAAAPEASPTPETRLAPVEQAPVAPQPSPVAPETPAPAPSPSASPTPTPDPFEDFAPDPAMPVPTVPTR</sequence>
<evidence type="ECO:0000256" key="1">
    <source>
        <dbReference type="SAM" id="MobiDB-lite"/>
    </source>
</evidence>
<reference key="2">
    <citation type="submission" date="2011-02" db="EMBL/GenBank/DDBJ databases">
        <title>Genome sequence of Microbacterium testaceum StLB037.</title>
        <authorList>
            <person name="Morohoshi T."/>
            <person name="Wang W.Z."/>
            <person name="Someya N."/>
            <person name="Ikeda T."/>
        </authorList>
    </citation>
    <scope>NUCLEOTIDE SEQUENCE</scope>
    <source>
        <strain>StLB037</strain>
    </source>
</reference>
<keyword evidence="2" id="KW-0732">Signal</keyword>
<name>E8NCU9_MICTS</name>
<gene>
    <name evidence="3" type="ordered locus">MTES_3215</name>
</gene>
<dbReference type="RefSeq" id="WP_013586301.1">
    <property type="nucleotide sequence ID" value="NC_015125.1"/>
</dbReference>
<proteinExistence type="predicted"/>
<feature type="compositionally biased region" description="Pro residues" evidence="1">
    <location>
        <begin position="555"/>
        <end position="565"/>
    </location>
</feature>
<dbReference type="EMBL" id="AP012052">
    <property type="protein sequence ID" value="BAJ76179.1"/>
    <property type="molecule type" value="Genomic_DNA"/>
</dbReference>
<feature type="signal peptide" evidence="2">
    <location>
        <begin position="1"/>
        <end position="28"/>
    </location>
</feature>
<dbReference type="OrthoDB" id="5052990at2"/>
<dbReference type="STRING" id="979556.MTES_3215"/>
<dbReference type="HOGENOM" id="CLU_482178_0_0_11"/>
<protein>
    <submittedName>
        <fullName evidence="3">FOG: Glucan-binding domain</fullName>
    </submittedName>
</protein>
<dbReference type="KEGG" id="mts:MTES_3215"/>
<evidence type="ECO:0000313" key="3">
    <source>
        <dbReference type="EMBL" id="BAJ76179.1"/>
    </source>
</evidence>
<evidence type="ECO:0000256" key="2">
    <source>
        <dbReference type="SAM" id="SignalP"/>
    </source>
</evidence>
<dbReference type="AlphaFoldDB" id="E8NCU9"/>